<dbReference type="AlphaFoldDB" id="A0A1I5NP52"/>
<gene>
    <name evidence="3" type="ORF">SAMN05421854_104471</name>
</gene>
<dbReference type="InterPro" id="IPR029058">
    <property type="entry name" value="AB_hydrolase_fold"/>
</dbReference>
<protein>
    <submittedName>
        <fullName evidence="3">Alpha/beta hydrolase family protein</fullName>
    </submittedName>
</protein>
<evidence type="ECO:0000256" key="1">
    <source>
        <dbReference type="SAM" id="MobiDB-lite"/>
    </source>
</evidence>
<keyword evidence="3" id="KW-0378">Hydrolase</keyword>
<feature type="region of interest" description="Disordered" evidence="1">
    <location>
        <begin position="99"/>
        <end position="141"/>
    </location>
</feature>
<accession>A0A1I5NP52</accession>
<dbReference type="Pfam" id="PF12697">
    <property type="entry name" value="Abhydrolase_6"/>
    <property type="match status" value="1"/>
</dbReference>
<organism evidence="3 4">
    <name type="scientific">Amycolatopsis rubida</name>
    <dbReference type="NCBI Taxonomy" id="112413"/>
    <lineage>
        <taxon>Bacteria</taxon>
        <taxon>Bacillati</taxon>
        <taxon>Actinomycetota</taxon>
        <taxon>Actinomycetes</taxon>
        <taxon>Pseudonocardiales</taxon>
        <taxon>Pseudonocardiaceae</taxon>
        <taxon>Amycolatopsis</taxon>
    </lineage>
</organism>
<evidence type="ECO:0000259" key="2">
    <source>
        <dbReference type="Pfam" id="PF12697"/>
    </source>
</evidence>
<dbReference type="Gene3D" id="3.40.50.1820">
    <property type="entry name" value="alpha/beta hydrolase"/>
    <property type="match status" value="1"/>
</dbReference>
<dbReference type="EMBL" id="FOWC01000004">
    <property type="protein sequence ID" value="SFP23430.1"/>
    <property type="molecule type" value="Genomic_DNA"/>
</dbReference>
<name>A0A1I5NP52_9PSEU</name>
<reference evidence="3 4" key="1">
    <citation type="submission" date="2016-10" db="EMBL/GenBank/DDBJ databases">
        <authorList>
            <person name="de Groot N.N."/>
        </authorList>
    </citation>
    <scope>NUCLEOTIDE SEQUENCE [LARGE SCALE GENOMIC DNA]</scope>
    <source>
        <strain evidence="3 4">DSM 44637</strain>
    </source>
</reference>
<sequence>MIVHNLVVLLVPFGTFSAEDLLTATVVLVHGAFADSSSWNGEIERLRAAGHRVIAAANPLRGVAEDAAYVRSLLDRIEGPIVLAGHSYGGSVISAAATGCGRWSPSRDSSRTRAKAWANWPESSPAAPSERRWSRSPCRTA</sequence>
<dbReference type="STRING" id="112413.SAMN05421854_104471"/>
<proteinExistence type="predicted"/>
<evidence type="ECO:0000313" key="4">
    <source>
        <dbReference type="Proteomes" id="UP000199137"/>
    </source>
</evidence>
<dbReference type="InterPro" id="IPR052897">
    <property type="entry name" value="Sec-Metab_Biosynth_Hydrolase"/>
</dbReference>
<dbReference type="InterPro" id="IPR000073">
    <property type="entry name" value="AB_hydrolase_1"/>
</dbReference>
<evidence type="ECO:0000313" key="3">
    <source>
        <dbReference type="EMBL" id="SFP23430.1"/>
    </source>
</evidence>
<dbReference type="PANTHER" id="PTHR37017:SF11">
    <property type="entry name" value="ESTERASE_LIPASE_THIOESTERASE DOMAIN-CONTAINING PROTEIN"/>
    <property type="match status" value="1"/>
</dbReference>
<feature type="domain" description="AB hydrolase-1" evidence="2">
    <location>
        <begin position="26"/>
        <end position="134"/>
    </location>
</feature>
<dbReference type="PANTHER" id="PTHR37017">
    <property type="entry name" value="AB HYDROLASE-1 DOMAIN-CONTAINING PROTEIN-RELATED"/>
    <property type="match status" value="1"/>
</dbReference>
<dbReference type="Proteomes" id="UP000199137">
    <property type="component" value="Unassembled WGS sequence"/>
</dbReference>
<dbReference type="SUPFAM" id="SSF53474">
    <property type="entry name" value="alpha/beta-Hydrolases"/>
    <property type="match status" value="1"/>
</dbReference>
<dbReference type="GO" id="GO:0016787">
    <property type="term" value="F:hydrolase activity"/>
    <property type="evidence" value="ECO:0007669"/>
    <property type="project" value="UniProtKB-KW"/>
</dbReference>